<evidence type="ECO:0000256" key="3">
    <source>
        <dbReference type="ARBA" id="ARBA00022553"/>
    </source>
</evidence>
<dbReference type="SMART" id="SM00862">
    <property type="entry name" value="Trans_reg_C"/>
    <property type="match status" value="1"/>
</dbReference>
<dbReference type="GO" id="GO:0042802">
    <property type="term" value="F:identical protein binding"/>
    <property type="evidence" value="ECO:0007669"/>
    <property type="project" value="UniProtKB-ARBA"/>
</dbReference>
<dbReference type="SMART" id="SM00448">
    <property type="entry name" value="REC"/>
    <property type="match status" value="1"/>
</dbReference>
<dbReference type="CDD" id="cd00383">
    <property type="entry name" value="trans_reg_C"/>
    <property type="match status" value="1"/>
</dbReference>
<dbReference type="SUPFAM" id="SSF46894">
    <property type="entry name" value="C-terminal effector domain of the bipartite response regulators"/>
    <property type="match status" value="1"/>
</dbReference>
<organism evidence="10">
    <name type="scientific">mine drainage metagenome</name>
    <dbReference type="NCBI Taxonomy" id="410659"/>
    <lineage>
        <taxon>unclassified sequences</taxon>
        <taxon>metagenomes</taxon>
        <taxon>ecological metagenomes</taxon>
    </lineage>
</organism>
<dbReference type="InterPro" id="IPR011006">
    <property type="entry name" value="CheY-like_superfamily"/>
</dbReference>
<dbReference type="InterPro" id="IPR036388">
    <property type="entry name" value="WH-like_DNA-bd_sf"/>
</dbReference>
<reference evidence="10" key="1">
    <citation type="submission" date="2018-10" db="EMBL/GenBank/DDBJ databases">
        <authorList>
            <person name="Plewniak F."/>
        </authorList>
    </citation>
    <scope>NUCLEOTIDE SEQUENCE</scope>
</reference>
<dbReference type="Pfam" id="PF00486">
    <property type="entry name" value="Trans_reg_C"/>
    <property type="match status" value="1"/>
</dbReference>
<dbReference type="PANTHER" id="PTHR48111">
    <property type="entry name" value="REGULATOR OF RPOS"/>
    <property type="match status" value="1"/>
</dbReference>
<dbReference type="CDD" id="cd17620">
    <property type="entry name" value="REC_OmpR_KdpE-like"/>
    <property type="match status" value="1"/>
</dbReference>
<keyword evidence="7" id="KW-0804">Transcription</keyword>
<dbReference type="Gene3D" id="6.10.250.690">
    <property type="match status" value="1"/>
</dbReference>
<dbReference type="GO" id="GO:0045893">
    <property type="term" value="P:positive regulation of DNA-templated transcription"/>
    <property type="evidence" value="ECO:0007669"/>
    <property type="project" value="UniProtKB-ARBA"/>
</dbReference>
<dbReference type="AlphaFoldDB" id="A0A3P3ZLX8"/>
<dbReference type="PANTHER" id="PTHR48111:SF50">
    <property type="entry name" value="KDP OPERON TRANSCRIPTIONAL REGULATORY PROTEIN KDPE"/>
    <property type="match status" value="1"/>
</dbReference>
<keyword evidence="6 10" id="KW-0238">DNA-binding</keyword>
<dbReference type="InterPro" id="IPR016032">
    <property type="entry name" value="Sig_transdc_resp-reg_C-effctor"/>
</dbReference>
<dbReference type="SUPFAM" id="SSF52172">
    <property type="entry name" value="CheY-like"/>
    <property type="match status" value="1"/>
</dbReference>
<evidence type="ECO:0000256" key="4">
    <source>
        <dbReference type="ARBA" id="ARBA00023012"/>
    </source>
</evidence>
<dbReference type="PROSITE" id="PS50110">
    <property type="entry name" value="RESPONSE_REGULATORY"/>
    <property type="match status" value="1"/>
</dbReference>
<gene>
    <name evidence="10" type="primary">kdpE</name>
    <name evidence="10" type="ORF">CARN8_1480009</name>
</gene>
<dbReference type="Pfam" id="PF00072">
    <property type="entry name" value="Response_reg"/>
    <property type="match status" value="1"/>
</dbReference>
<evidence type="ECO:0000313" key="10">
    <source>
        <dbReference type="EMBL" id="VAY86887.1"/>
    </source>
</evidence>
<evidence type="ECO:0000256" key="7">
    <source>
        <dbReference type="ARBA" id="ARBA00023163"/>
    </source>
</evidence>
<proteinExistence type="predicted"/>
<dbReference type="PROSITE" id="PS51755">
    <property type="entry name" value="OMPR_PHOB"/>
    <property type="match status" value="1"/>
</dbReference>
<name>A0A3P3ZLX8_9ZZZZ</name>
<dbReference type="GO" id="GO:0032993">
    <property type="term" value="C:protein-DNA complex"/>
    <property type="evidence" value="ECO:0007669"/>
    <property type="project" value="TreeGrafter"/>
</dbReference>
<dbReference type="GO" id="GO:0000156">
    <property type="term" value="F:phosphorelay response regulator activity"/>
    <property type="evidence" value="ECO:0007669"/>
    <property type="project" value="TreeGrafter"/>
</dbReference>
<evidence type="ECO:0000256" key="2">
    <source>
        <dbReference type="ARBA" id="ARBA00022490"/>
    </source>
</evidence>
<dbReference type="GO" id="GO:0005829">
    <property type="term" value="C:cytosol"/>
    <property type="evidence" value="ECO:0007669"/>
    <property type="project" value="TreeGrafter"/>
</dbReference>
<keyword evidence="5" id="KW-0805">Transcription regulation</keyword>
<keyword evidence="3" id="KW-0597">Phosphoprotein</keyword>
<dbReference type="GO" id="GO:0000976">
    <property type="term" value="F:transcription cis-regulatory region binding"/>
    <property type="evidence" value="ECO:0007669"/>
    <property type="project" value="TreeGrafter"/>
</dbReference>
<keyword evidence="2" id="KW-0963">Cytoplasm</keyword>
<feature type="domain" description="Response regulatory" evidence="8">
    <location>
        <begin position="5"/>
        <end position="118"/>
    </location>
</feature>
<dbReference type="EMBL" id="UOYP01000055">
    <property type="protein sequence ID" value="VAY86887.1"/>
    <property type="molecule type" value="Genomic_DNA"/>
</dbReference>
<protein>
    <submittedName>
        <fullName evidence="10">DNA-binding response regulator in two-component regulatory system with KdpD</fullName>
    </submittedName>
</protein>
<evidence type="ECO:0000259" key="9">
    <source>
        <dbReference type="PROSITE" id="PS51755"/>
    </source>
</evidence>
<feature type="domain" description="OmpR/PhoB-type" evidence="9">
    <location>
        <begin position="129"/>
        <end position="229"/>
    </location>
</feature>
<dbReference type="Gene3D" id="1.10.10.10">
    <property type="entry name" value="Winged helix-like DNA-binding domain superfamily/Winged helix DNA-binding domain"/>
    <property type="match status" value="1"/>
</dbReference>
<comment type="subcellular location">
    <subcellularLocation>
        <location evidence="1">Cytoplasm</location>
    </subcellularLocation>
</comment>
<evidence type="ECO:0000256" key="1">
    <source>
        <dbReference type="ARBA" id="ARBA00004496"/>
    </source>
</evidence>
<dbReference type="InterPro" id="IPR001867">
    <property type="entry name" value="OmpR/PhoB-type_DNA-bd"/>
</dbReference>
<sequence>MSETVVILVEDEKQIRRFVRAALESEGCQVIEAVTGERGLIEAATRKPDLVILDLGLPDREGVEVLQDLRSWSQVPVIILSARSNEEDKIAALDAGADDYLTKPFGVGELLARVRAQLRRHSLSGEAGQSEIGFGKIRVDRVKRLVMTEEGESIHLTSIEYRLLAYLLAYPGKVLTHRELLREVWGPTHVESAHYLRVYMGNLRKKLERDPARPDFLLTESGLGYRFKP</sequence>
<dbReference type="FunFam" id="3.40.50.2300:FF:000021">
    <property type="entry name" value="Two-component system response regulator KdpE"/>
    <property type="match status" value="1"/>
</dbReference>
<evidence type="ECO:0000256" key="5">
    <source>
        <dbReference type="ARBA" id="ARBA00023015"/>
    </source>
</evidence>
<evidence type="ECO:0000259" key="8">
    <source>
        <dbReference type="PROSITE" id="PS50110"/>
    </source>
</evidence>
<dbReference type="InterPro" id="IPR001789">
    <property type="entry name" value="Sig_transdc_resp-reg_receiver"/>
</dbReference>
<dbReference type="Gene3D" id="3.40.50.2300">
    <property type="match status" value="1"/>
</dbReference>
<evidence type="ECO:0000256" key="6">
    <source>
        <dbReference type="ARBA" id="ARBA00023125"/>
    </source>
</evidence>
<dbReference type="NCBIfam" id="NF007820">
    <property type="entry name" value="PRK10529.1"/>
    <property type="match status" value="1"/>
</dbReference>
<keyword evidence="4" id="KW-0902">Two-component regulatory system</keyword>
<accession>A0A3P3ZLX8</accession>
<dbReference type="InterPro" id="IPR039420">
    <property type="entry name" value="WalR-like"/>
</dbReference>